<evidence type="ECO:0000256" key="2">
    <source>
        <dbReference type="ARBA" id="ARBA00022980"/>
    </source>
</evidence>
<sequence length="152" mass="16224">MSIFQLPSITKKKNRLGRGHGRNGGKSGRGQKGQKSRAGYSAKKGFEGGQTPLYMRFPKGRGVKQITPSQIKKPAVITLGVLRGFEAGSIVGPGQLHKRGYVQKKTDRVKLIGAGALEGAYTVRVHACTPGAKAAVEKSGGKVELIEIKNRD</sequence>
<evidence type="ECO:0000256" key="4">
    <source>
        <dbReference type="HAMAP-Rule" id="MF_01341"/>
    </source>
</evidence>
<keyword evidence="3 4" id="KW-0687">Ribonucleoprotein</keyword>
<dbReference type="PANTHER" id="PTHR12934">
    <property type="entry name" value="50S RIBOSOMAL PROTEIN L15"/>
    <property type="match status" value="1"/>
</dbReference>
<evidence type="ECO:0000256" key="1">
    <source>
        <dbReference type="ARBA" id="ARBA00007320"/>
    </source>
</evidence>
<evidence type="ECO:0000256" key="5">
    <source>
        <dbReference type="SAM" id="MobiDB-lite"/>
    </source>
</evidence>
<dbReference type="Pfam" id="PF00828">
    <property type="entry name" value="Ribosomal_L27A"/>
    <property type="match status" value="1"/>
</dbReference>
<keyword evidence="4" id="KW-0694">RNA-binding</keyword>
<protein>
    <recommendedName>
        <fullName evidence="4">Large ribosomal subunit protein uL15</fullName>
    </recommendedName>
</protein>
<dbReference type="InterPro" id="IPR036227">
    <property type="entry name" value="Ribosomal_uL15/eL18_sf"/>
</dbReference>
<comment type="similarity">
    <text evidence="1 4">Belongs to the universal ribosomal protein uL15 family.</text>
</comment>
<dbReference type="NCBIfam" id="TIGR01071">
    <property type="entry name" value="rplO_bact"/>
    <property type="match status" value="1"/>
</dbReference>
<gene>
    <name evidence="4" type="primary">rplO</name>
    <name evidence="7" type="ORF">A3E36_04280</name>
</gene>
<dbReference type="GO" id="GO:0019843">
    <property type="term" value="F:rRNA binding"/>
    <property type="evidence" value="ECO:0007669"/>
    <property type="project" value="UniProtKB-UniRule"/>
</dbReference>
<keyword evidence="2 4" id="KW-0689">Ribosomal protein</keyword>
<accession>A0A1G1X7Q3</accession>
<evidence type="ECO:0000259" key="6">
    <source>
        <dbReference type="Pfam" id="PF00828"/>
    </source>
</evidence>
<dbReference type="Proteomes" id="UP000177941">
    <property type="component" value="Unassembled WGS sequence"/>
</dbReference>
<organism evidence="7 8">
    <name type="scientific">Candidatus Andersenbacteria bacterium RIFCSPHIGHO2_12_FULL_45_11b</name>
    <dbReference type="NCBI Taxonomy" id="1797282"/>
    <lineage>
        <taxon>Bacteria</taxon>
        <taxon>Candidatus Anderseniibacteriota</taxon>
    </lineage>
</organism>
<dbReference type="SUPFAM" id="SSF52080">
    <property type="entry name" value="Ribosomal proteins L15p and L18e"/>
    <property type="match status" value="1"/>
</dbReference>
<comment type="subunit">
    <text evidence="4">Part of the 50S ribosomal subunit.</text>
</comment>
<proteinExistence type="inferred from homology"/>
<name>A0A1G1X7Q3_9BACT</name>
<dbReference type="PANTHER" id="PTHR12934:SF11">
    <property type="entry name" value="LARGE RIBOSOMAL SUBUNIT PROTEIN UL15M"/>
    <property type="match status" value="1"/>
</dbReference>
<evidence type="ECO:0000313" key="7">
    <source>
        <dbReference type="EMBL" id="OGY36008.1"/>
    </source>
</evidence>
<feature type="compositionally biased region" description="Basic residues" evidence="5">
    <location>
        <begin position="10"/>
        <end position="23"/>
    </location>
</feature>
<dbReference type="GO" id="GO:0022625">
    <property type="term" value="C:cytosolic large ribosomal subunit"/>
    <property type="evidence" value="ECO:0007669"/>
    <property type="project" value="TreeGrafter"/>
</dbReference>
<dbReference type="EMBL" id="MHHS01000040">
    <property type="protein sequence ID" value="OGY36008.1"/>
    <property type="molecule type" value="Genomic_DNA"/>
</dbReference>
<keyword evidence="4" id="KW-0699">rRNA-binding</keyword>
<dbReference type="HAMAP" id="MF_01341">
    <property type="entry name" value="Ribosomal_uL15"/>
    <property type="match status" value="1"/>
</dbReference>
<dbReference type="GO" id="GO:0006412">
    <property type="term" value="P:translation"/>
    <property type="evidence" value="ECO:0007669"/>
    <property type="project" value="UniProtKB-UniRule"/>
</dbReference>
<reference evidence="7 8" key="1">
    <citation type="journal article" date="2016" name="Nat. Commun.">
        <title>Thousands of microbial genomes shed light on interconnected biogeochemical processes in an aquifer system.</title>
        <authorList>
            <person name="Anantharaman K."/>
            <person name="Brown C.T."/>
            <person name="Hug L.A."/>
            <person name="Sharon I."/>
            <person name="Castelle C.J."/>
            <person name="Probst A.J."/>
            <person name="Thomas B.C."/>
            <person name="Singh A."/>
            <person name="Wilkins M.J."/>
            <person name="Karaoz U."/>
            <person name="Brodie E.L."/>
            <person name="Williams K.H."/>
            <person name="Hubbard S.S."/>
            <person name="Banfield J.F."/>
        </authorList>
    </citation>
    <scope>NUCLEOTIDE SEQUENCE [LARGE SCALE GENOMIC DNA]</scope>
</reference>
<comment type="caution">
    <text evidence="7">The sequence shown here is derived from an EMBL/GenBank/DDBJ whole genome shotgun (WGS) entry which is preliminary data.</text>
</comment>
<feature type="domain" description="Large ribosomal subunit protein uL15/eL18" evidence="6">
    <location>
        <begin position="86"/>
        <end position="144"/>
    </location>
</feature>
<evidence type="ECO:0000256" key="3">
    <source>
        <dbReference type="ARBA" id="ARBA00023274"/>
    </source>
</evidence>
<dbReference type="InterPro" id="IPR005749">
    <property type="entry name" value="Ribosomal_uL15_bac-type"/>
</dbReference>
<dbReference type="Gene3D" id="3.100.10.10">
    <property type="match status" value="1"/>
</dbReference>
<dbReference type="GO" id="GO:0003735">
    <property type="term" value="F:structural constituent of ribosome"/>
    <property type="evidence" value="ECO:0007669"/>
    <property type="project" value="InterPro"/>
</dbReference>
<evidence type="ECO:0000313" key="8">
    <source>
        <dbReference type="Proteomes" id="UP000177941"/>
    </source>
</evidence>
<dbReference type="InterPro" id="IPR030878">
    <property type="entry name" value="Ribosomal_uL15"/>
</dbReference>
<comment type="function">
    <text evidence="4">Binds to the 23S rRNA.</text>
</comment>
<dbReference type="AlphaFoldDB" id="A0A1G1X7Q3"/>
<dbReference type="InterPro" id="IPR021131">
    <property type="entry name" value="Ribosomal_uL15/eL18"/>
</dbReference>
<feature type="region of interest" description="Disordered" evidence="5">
    <location>
        <begin position="1"/>
        <end position="56"/>
    </location>
</feature>